<organism evidence="8 9">
    <name type="scientific">Imshaugia aleurites</name>
    <dbReference type="NCBI Taxonomy" id="172621"/>
    <lineage>
        <taxon>Eukaryota</taxon>
        <taxon>Fungi</taxon>
        <taxon>Dikarya</taxon>
        <taxon>Ascomycota</taxon>
        <taxon>Pezizomycotina</taxon>
        <taxon>Lecanoromycetes</taxon>
        <taxon>OSLEUM clade</taxon>
        <taxon>Lecanoromycetidae</taxon>
        <taxon>Lecanorales</taxon>
        <taxon>Lecanorineae</taxon>
        <taxon>Parmeliaceae</taxon>
        <taxon>Imshaugia</taxon>
    </lineage>
</organism>
<dbReference type="CDD" id="cd13877">
    <property type="entry name" value="CuRO_2_Fet3p_like"/>
    <property type="match status" value="1"/>
</dbReference>
<dbReference type="FunFam" id="2.60.40.420:FF:000071">
    <property type="entry name" value="Conidial pigment biosynthesis oxidase Abr1/brown 1"/>
    <property type="match status" value="1"/>
</dbReference>
<evidence type="ECO:0000259" key="5">
    <source>
        <dbReference type="Pfam" id="PF00394"/>
    </source>
</evidence>
<evidence type="ECO:0000313" key="9">
    <source>
        <dbReference type="Proteomes" id="UP000664534"/>
    </source>
</evidence>
<evidence type="ECO:0000259" key="6">
    <source>
        <dbReference type="Pfam" id="PF07731"/>
    </source>
</evidence>
<comment type="similarity">
    <text evidence="1">Belongs to the multicopper oxidase family.</text>
</comment>
<dbReference type="GO" id="GO:0004322">
    <property type="term" value="F:ferroxidase activity"/>
    <property type="evidence" value="ECO:0007669"/>
    <property type="project" value="TreeGrafter"/>
</dbReference>
<evidence type="ECO:0000256" key="2">
    <source>
        <dbReference type="ARBA" id="ARBA00022729"/>
    </source>
</evidence>
<dbReference type="InterPro" id="IPR045087">
    <property type="entry name" value="Cu-oxidase_fam"/>
</dbReference>
<feature type="domain" description="Plastocyanin-like" evidence="5">
    <location>
        <begin position="156"/>
        <end position="304"/>
    </location>
</feature>
<evidence type="ECO:0008006" key="10">
    <source>
        <dbReference type="Google" id="ProtNLM"/>
    </source>
</evidence>
<evidence type="ECO:0000256" key="3">
    <source>
        <dbReference type="ARBA" id="ARBA00023008"/>
    </source>
</evidence>
<dbReference type="InterPro" id="IPR011706">
    <property type="entry name" value="Cu-oxidase_C"/>
</dbReference>
<dbReference type="PANTHER" id="PTHR11709">
    <property type="entry name" value="MULTI-COPPER OXIDASE"/>
    <property type="match status" value="1"/>
</dbReference>
<gene>
    <name evidence="8" type="ORF">IMSHALPRED_005078</name>
</gene>
<keyword evidence="9" id="KW-1185">Reference proteome</keyword>
<feature type="signal peptide" evidence="4">
    <location>
        <begin position="1"/>
        <end position="19"/>
    </location>
</feature>
<feature type="domain" description="Plastocyanin-like" evidence="7">
    <location>
        <begin position="26"/>
        <end position="147"/>
    </location>
</feature>
<protein>
    <recommendedName>
        <fullName evidence="10">Laccase</fullName>
    </recommendedName>
</protein>
<dbReference type="GO" id="GO:0010106">
    <property type="term" value="P:cellular response to iron ion starvation"/>
    <property type="evidence" value="ECO:0007669"/>
    <property type="project" value="TreeGrafter"/>
</dbReference>
<dbReference type="GO" id="GO:0033215">
    <property type="term" value="P:reductive iron assimilation"/>
    <property type="evidence" value="ECO:0007669"/>
    <property type="project" value="TreeGrafter"/>
</dbReference>
<dbReference type="InterPro" id="IPR044130">
    <property type="entry name" value="CuRO_2_Fet3-like"/>
</dbReference>
<dbReference type="PANTHER" id="PTHR11709:SF361">
    <property type="entry name" value="IRON TRANSPORT MULTICOPPER OXIDASE FET3"/>
    <property type="match status" value="1"/>
</dbReference>
<keyword evidence="3" id="KW-0186">Copper</keyword>
<dbReference type="InterPro" id="IPR008972">
    <property type="entry name" value="Cupredoxin"/>
</dbReference>
<dbReference type="InterPro" id="IPR011707">
    <property type="entry name" value="Cu-oxidase-like_N"/>
</dbReference>
<reference evidence="8" key="1">
    <citation type="submission" date="2021-03" db="EMBL/GenBank/DDBJ databases">
        <authorList>
            <person name="Tagirdzhanova G."/>
        </authorList>
    </citation>
    <scope>NUCLEOTIDE SEQUENCE</scope>
</reference>
<accession>A0A8H3FAJ5</accession>
<dbReference type="SUPFAM" id="SSF49503">
    <property type="entry name" value="Cupredoxins"/>
    <property type="match status" value="3"/>
</dbReference>
<sequence length="643" mass="70134">MFPKSSHLAALAHAAYVSAAVYNWDVTWVNRNPDGLHARPVIGINNQWPVPTITANVGEQITVHLTNQLGNETTSVHFHGLFQNGTNSMDGPTGVTQCPIGPGETFTQVFTASSTSTIMIEWSKTEIQNRGQYPDGFRGPILIHDPASPYADQYDEELVLTLSDWYHKQMPELIPGFLSPTQNPSGAEPIPDSAMINDNATTSFAITPGKTYMVRIINMANFAAFFVTFDQHEMTIIEVDGVYTVAQKTDLIYLSDAQRMSVLITAKPNADKNFAFVGAMDPSMFDSVPPSLNLNATGYLVYNAANPLPSEAPTFGSYDNGLALDDFGLIPYDKLPLFQHVTRQVVLNVNSGVTDNQNRFTINNITYTEPKVPSLYTALSVGKAATNPIVYGYAANAQVIDYYDTVEVVVNNFDTGGHPLHLHGHNFQIVQRSAINAGVYGGTPINPPATPIRRDVVKIRTPALKSVPSTLTDRNSARVWAFHCHIDWHLIAGFFATFIEAPLQLQSRQSVPADQFQVCKDQGLPYQGNAAANTQNYTDLDGANNVPPPINDQGHRLQPTGVACMSISTQISESLTAIDSNNIPVNHLWLNVGPERACQPGVQCNAWQLGSAGNETLAKQSVAVIKALSSLFDGFWYTETDGC</sequence>
<dbReference type="GO" id="GO:0033573">
    <property type="term" value="C:high-affinity iron permease complex"/>
    <property type="evidence" value="ECO:0007669"/>
    <property type="project" value="TreeGrafter"/>
</dbReference>
<evidence type="ECO:0000313" key="8">
    <source>
        <dbReference type="EMBL" id="CAF9921091.1"/>
    </source>
</evidence>
<feature type="domain" description="Plastocyanin-like" evidence="6">
    <location>
        <begin position="367"/>
        <end position="502"/>
    </location>
</feature>
<dbReference type="Pfam" id="PF07732">
    <property type="entry name" value="Cu-oxidase_3"/>
    <property type="match status" value="1"/>
</dbReference>
<evidence type="ECO:0000256" key="1">
    <source>
        <dbReference type="ARBA" id="ARBA00010609"/>
    </source>
</evidence>
<dbReference type="GO" id="GO:0005507">
    <property type="term" value="F:copper ion binding"/>
    <property type="evidence" value="ECO:0007669"/>
    <property type="project" value="InterPro"/>
</dbReference>
<dbReference type="AlphaFoldDB" id="A0A8H3FAJ5"/>
<dbReference type="Pfam" id="PF00394">
    <property type="entry name" value="Cu-oxidase"/>
    <property type="match status" value="1"/>
</dbReference>
<dbReference type="OrthoDB" id="2121828at2759"/>
<dbReference type="Gene3D" id="2.60.40.420">
    <property type="entry name" value="Cupredoxins - blue copper proteins"/>
    <property type="match status" value="3"/>
</dbReference>
<dbReference type="Proteomes" id="UP000664534">
    <property type="component" value="Unassembled WGS sequence"/>
</dbReference>
<evidence type="ECO:0000259" key="7">
    <source>
        <dbReference type="Pfam" id="PF07732"/>
    </source>
</evidence>
<dbReference type="InterPro" id="IPR001117">
    <property type="entry name" value="Cu-oxidase_2nd"/>
</dbReference>
<keyword evidence="2 4" id="KW-0732">Signal</keyword>
<name>A0A8H3FAJ5_9LECA</name>
<dbReference type="Pfam" id="PF07731">
    <property type="entry name" value="Cu-oxidase_2"/>
    <property type="match status" value="1"/>
</dbReference>
<proteinExistence type="inferred from homology"/>
<comment type="caution">
    <text evidence="8">The sequence shown here is derived from an EMBL/GenBank/DDBJ whole genome shotgun (WGS) entry which is preliminary data.</text>
</comment>
<feature type="chain" id="PRO_5034111927" description="Laccase" evidence="4">
    <location>
        <begin position="20"/>
        <end position="643"/>
    </location>
</feature>
<evidence type="ECO:0000256" key="4">
    <source>
        <dbReference type="SAM" id="SignalP"/>
    </source>
</evidence>
<dbReference type="EMBL" id="CAJPDT010000027">
    <property type="protein sequence ID" value="CAF9921091.1"/>
    <property type="molecule type" value="Genomic_DNA"/>
</dbReference>